<name>A0AAU9ED06_9BACT</name>
<dbReference type="AlphaFoldDB" id="A0AAU9ED06"/>
<evidence type="ECO:0000256" key="1">
    <source>
        <dbReference type="SAM" id="SignalP"/>
    </source>
</evidence>
<keyword evidence="3" id="KW-1185">Reference proteome</keyword>
<dbReference type="RefSeq" id="WP_338598795.1">
    <property type="nucleotide sequence ID" value="NZ_AP028679.1"/>
</dbReference>
<evidence type="ECO:0000313" key="3">
    <source>
        <dbReference type="Proteomes" id="UP001366166"/>
    </source>
</evidence>
<sequence>MSRQLALITLLAFLAAALVPLTAHAGRIGFKNETKSNCYVFKWQSLLWAKSESKWIPDGPPKTRMVKPQATSIYEGLVDGIEYVEAQKFNDANCSGSAGDFRRVWQASAPSATTTMNVIADKNNNVTVKQFR</sequence>
<dbReference type="Proteomes" id="UP001366166">
    <property type="component" value="Chromosome"/>
</dbReference>
<gene>
    <name evidence="2" type="ORF">FAK_20690</name>
</gene>
<feature type="signal peptide" evidence="1">
    <location>
        <begin position="1"/>
        <end position="25"/>
    </location>
</feature>
<keyword evidence="1" id="KW-0732">Signal</keyword>
<evidence type="ECO:0000313" key="2">
    <source>
        <dbReference type="EMBL" id="BEQ15003.1"/>
    </source>
</evidence>
<accession>A0AAU9ED06</accession>
<proteinExistence type="predicted"/>
<reference evidence="3" key="1">
    <citation type="journal article" date="2023" name="Arch. Microbiol.">
        <title>Desulfoferula mesophilus gen. nov. sp. nov., a mesophilic sulfate-reducing bacterium isolated from a brackish lake sediment.</title>
        <authorList>
            <person name="Watanabe T."/>
            <person name="Yabe T."/>
            <person name="Tsuji J.M."/>
            <person name="Fukui M."/>
        </authorList>
    </citation>
    <scope>NUCLEOTIDE SEQUENCE [LARGE SCALE GENOMIC DNA]</scope>
    <source>
        <strain evidence="3">12FAK</strain>
    </source>
</reference>
<organism evidence="2 3">
    <name type="scientific">Desulfoferula mesophila</name>
    <dbReference type="NCBI Taxonomy" id="3058419"/>
    <lineage>
        <taxon>Bacteria</taxon>
        <taxon>Pseudomonadati</taxon>
        <taxon>Thermodesulfobacteriota</taxon>
        <taxon>Desulfarculia</taxon>
        <taxon>Desulfarculales</taxon>
        <taxon>Desulfarculaceae</taxon>
        <taxon>Desulfoferula</taxon>
    </lineage>
</organism>
<protein>
    <submittedName>
        <fullName evidence="2">Uncharacterized protein</fullName>
    </submittedName>
</protein>
<dbReference type="KEGG" id="dmp:FAK_20690"/>
<feature type="chain" id="PRO_5043986791" evidence="1">
    <location>
        <begin position="26"/>
        <end position="132"/>
    </location>
</feature>
<dbReference type="EMBL" id="AP028679">
    <property type="protein sequence ID" value="BEQ15003.1"/>
    <property type="molecule type" value="Genomic_DNA"/>
</dbReference>